<evidence type="ECO:0000313" key="3">
    <source>
        <dbReference type="Proteomes" id="UP000077755"/>
    </source>
</evidence>
<gene>
    <name evidence="1" type="ORF">DCAR_010905</name>
    <name evidence="2" type="ORF">DCAR_0312382</name>
</gene>
<reference evidence="1" key="1">
    <citation type="journal article" date="2016" name="Nat. Genet.">
        <title>A high-quality carrot genome assembly provides new insights into carotenoid accumulation and asterid genome evolution.</title>
        <authorList>
            <person name="Iorizzo M."/>
            <person name="Ellison S."/>
            <person name="Senalik D."/>
            <person name="Zeng P."/>
            <person name="Satapoomin P."/>
            <person name="Huang J."/>
            <person name="Bowman M."/>
            <person name="Iovene M."/>
            <person name="Sanseverino W."/>
            <person name="Cavagnaro P."/>
            <person name="Yildiz M."/>
            <person name="Macko-Podgorni A."/>
            <person name="Moranska E."/>
            <person name="Grzebelus E."/>
            <person name="Grzebelus D."/>
            <person name="Ashrafi H."/>
            <person name="Zheng Z."/>
            <person name="Cheng S."/>
            <person name="Spooner D."/>
            <person name="Van Deynze A."/>
            <person name="Simon P."/>
        </authorList>
    </citation>
    <scope>NUCLEOTIDE SEQUENCE [LARGE SCALE GENOMIC DNA]</scope>
    <source>
        <tissue evidence="1">Leaf</tissue>
    </source>
</reference>
<organism evidence="1">
    <name type="scientific">Daucus carota subsp. sativus</name>
    <name type="common">Carrot</name>
    <dbReference type="NCBI Taxonomy" id="79200"/>
    <lineage>
        <taxon>Eukaryota</taxon>
        <taxon>Viridiplantae</taxon>
        <taxon>Streptophyta</taxon>
        <taxon>Embryophyta</taxon>
        <taxon>Tracheophyta</taxon>
        <taxon>Spermatophyta</taxon>
        <taxon>Magnoliopsida</taxon>
        <taxon>eudicotyledons</taxon>
        <taxon>Gunneridae</taxon>
        <taxon>Pentapetalae</taxon>
        <taxon>asterids</taxon>
        <taxon>campanulids</taxon>
        <taxon>Apiales</taxon>
        <taxon>Apiaceae</taxon>
        <taxon>Apioideae</taxon>
        <taxon>Scandiceae</taxon>
        <taxon>Daucinae</taxon>
        <taxon>Daucus</taxon>
        <taxon>Daucus sect. Daucus</taxon>
    </lineage>
</organism>
<dbReference type="Gramene" id="KZN02151">
    <property type="protein sequence ID" value="KZN02151"/>
    <property type="gene ID" value="DCAR_010905"/>
</dbReference>
<dbReference type="Proteomes" id="UP000077755">
    <property type="component" value="Chromosome 3"/>
</dbReference>
<name>A0A166AZH7_DAUCS</name>
<protein>
    <submittedName>
        <fullName evidence="1">Uncharacterized protein</fullName>
    </submittedName>
</protein>
<reference evidence="2" key="2">
    <citation type="submission" date="2022-03" db="EMBL/GenBank/DDBJ databases">
        <title>Draft title - Genomic analysis of global carrot germplasm unveils the trajectory of domestication and the origin of high carotenoid orange carrot.</title>
        <authorList>
            <person name="Iorizzo M."/>
            <person name="Ellison S."/>
            <person name="Senalik D."/>
            <person name="Macko-Podgorni A."/>
            <person name="Grzebelus D."/>
            <person name="Bostan H."/>
            <person name="Rolling W."/>
            <person name="Curaba J."/>
            <person name="Simon P."/>
        </authorList>
    </citation>
    <scope>NUCLEOTIDE SEQUENCE</scope>
    <source>
        <tissue evidence="2">Leaf</tissue>
    </source>
</reference>
<evidence type="ECO:0000313" key="2">
    <source>
        <dbReference type="EMBL" id="WOG93101.1"/>
    </source>
</evidence>
<dbReference type="EMBL" id="LNRQ01000003">
    <property type="protein sequence ID" value="KZN02151.1"/>
    <property type="molecule type" value="Genomic_DNA"/>
</dbReference>
<dbReference type="AlphaFoldDB" id="A0A166AZH7"/>
<dbReference type="EMBL" id="CP093345">
    <property type="protein sequence ID" value="WOG93101.1"/>
    <property type="molecule type" value="Genomic_DNA"/>
</dbReference>
<sequence length="70" mass="8423">MNGEFFFPTYVVSHCESPYLTRMATKFIRGKATINQKEKNQNKYFGHVTPVVFCCFRLFVKYDRRIYINK</sequence>
<evidence type="ECO:0000313" key="1">
    <source>
        <dbReference type="EMBL" id="KZN02151.1"/>
    </source>
</evidence>
<keyword evidence="3" id="KW-1185">Reference proteome</keyword>
<proteinExistence type="predicted"/>
<accession>A0A166AZH7</accession>